<dbReference type="EMBL" id="KQ419136">
    <property type="protein sequence ID" value="KOF84517.1"/>
    <property type="molecule type" value="Genomic_DNA"/>
</dbReference>
<dbReference type="Gene3D" id="3.60.10.10">
    <property type="entry name" value="Endonuclease/exonuclease/phosphatase"/>
    <property type="match status" value="1"/>
</dbReference>
<evidence type="ECO:0000313" key="1">
    <source>
        <dbReference type="EMBL" id="KOF84517.1"/>
    </source>
</evidence>
<proteinExistence type="predicted"/>
<reference evidence="1" key="1">
    <citation type="submission" date="2015-07" db="EMBL/GenBank/DDBJ databases">
        <title>MeaNS - Measles Nucleotide Surveillance Program.</title>
        <authorList>
            <person name="Tran T."/>
            <person name="Druce J."/>
        </authorList>
    </citation>
    <scope>NUCLEOTIDE SEQUENCE</scope>
    <source>
        <strain evidence="1">UCB-OBI-ISO-001</strain>
        <tissue evidence="1">Gonad</tissue>
    </source>
</reference>
<organism evidence="1">
    <name type="scientific">Octopus bimaculoides</name>
    <name type="common">California two-spotted octopus</name>
    <dbReference type="NCBI Taxonomy" id="37653"/>
    <lineage>
        <taxon>Eukaryota</taxon>
        <taxon>Metazoa</taxon>
        <taxon>Spiralia</taxon>
        <taxon>Lophotrochozoa</taxon>
        <taxon>Mollusca</taxon>
        <taxon>Cephalopoda</taxon>
        <taxon>Coleoidea</taxon>
        <taxon>Octopodiformes</taxon>
        <taxon>Octopoda</taxon>
        <taxon>Incirrata</taxon>
        <taxon>Octopodidae</taxon>
        <taxon>Octopus</taxon>
    </lineage>
</organism>
<evidence type="ECO:0008006" key="2">
    <source>
        <dbReference type="Google" id="ProtNLM"/>
    </source>
</evidence>
<accession>A0A0L8H5N2</accession>
<feature type="non-terminal residue" evidence="1">
    <location>
        <position position="1"/>
    </location>
</feature>
<name>A0A0L8H5N2_OCTBM</name>
<dbReference type="InterPro" id="IPR036691">
    <property type="entry name" value="Endo/exonu/phosph_ase_sf"/>
</dbReference>
<dbReference type="AlphaFoldDB" id="A0A0L8H5N2"/>
<gene>
    <name evidence="1" type="ORF">OCBIM_22021941mg</name>
</gene>
<sequence>RSITLSNIYDPNADEPQFYAVAMDKIKNFGNSHCIIVGDFNIYLQQSLDTSDYQHINNPNARKQVIDMMGDLDLLYMFGEIMTRKHKETFKAY</sequence>
<dbReference type="SUPFAM" id="SSF56219">
    <property type="entry name" value="DNase I-like"/>
    <property type="match status" value="1"/>
</dbReference>
<protein>
    <recommendedName>
        <fullName evidence="2">Endonuclease/exonuclease/phosphatase domain-containing protein</fullName>
    </recommendedName>
</protein>